<geneLocation type="plasmid" evidence="2 3">
    <name>unnamed1</name>
</geneLocation>
<dbReference type="RefSeq" id="WP_172423946.1">
    <property type="nucleotide sequence ID" value="NZ_CP019718.1"/>
</dbReference>
<protein>
    <recommendedName>
        <fullName evidence="1">DUF5348 domain-containing protein</fullName>
    </recommendedName>
</protein>
<evidence type="ECO:0000259" key="1">
    <source>
        <dbReference type="Pfam" id="PF17295"/>
    </source>
</evidence>
<reference evidence="2 3" key="1">
    <citation type="journal article" date="2020" name="Int. J. Med. Microbiol.">
        <title>Discovery of Paenibacillus larvae ERIC V: Phenotypic and genomic comparison to genotypes ERIC I-IV reveal different inventories of virulence factors which correlate with epidemiological prevalences of American Foulbrood.</title>
        <authorList>
            <person name="Beims H."/>
            <person name="Bunk B."/>
            <person name="Erler S."/>
            <person name="Mohr K.I."/>
            <person name="Sproer C."/>
            <person name="Pradella S."/>
            <person name="Gunther G."/>
            <person name="Rohde M."/>
            <person name="von der Ohe W."/>
            <person name="Steinert M."/>
        </authorList>
    </citation>
    <scope>NUCLEOTIDE SEQUENCE [LARGE SCALE GENOMIC DNA]</scope>
    <source>
        <strain evidence="2">Eric_V</strain>
        <plasmid evidence="2">unnamed1</plasmid>
    </source>
</reference>
<dbReference type="InterPro" id="IPR035255">
    <property type="entry name" value="DUF5348"/>
</dbReference>
<feature type="domain" description="DUF5348" evidence="1">
    <location>
        <begin position="7"/>
        <end position="68"/>
    </location>
</feature>
<gene>
    <name evidence="2" type="ORF">ERICV_05017</name>
</gene>
<dbReference type="EMBL" id="CP019718">
    <property type="protein sequence ID" value="QHZ54001.1"/>
    <property type="molecule type" value="Genomic_DNA"/>
</dbReference>
<evidence type="ECO:0000313" key="3">
    <source>
        <dbReference type="Proteomes" id="UP000464330"/>
    </source>
</evidence>
<evidence type="ECO:0000313" key="2">
    <source>
        <dbReference type="EMBL" id="QHZ54001.1"/>
    </source>
</evidence>
<dbReference type="Gene3D" id="2.40.10.390">
    <property type="match status" value="1"/>
</dbReference>
<proteinExistence type="predicted"/>
<dbReference type="AlphaFoldDB" id="A0A6C0QZN5"/>
<sequence>MVNIYRGTLVLNELGRYEIDGTSIYFTSGDQIEYLVNKVWKISRVEHNGEDYYLVADPGLKMLGLTARARI</sequence>
<dbReference type="Pfam" id="PF17295">
    <property type="entry name" value="DUF5348"/>
    <property type="match status" value="1"/>
</dbReference>
<accession>A0A6C0QZN5</accession>
<name>A0A6C0QZN5_9BACL</name>
<keyword evidence="2" id="KW-0614">Plasmid</keyword>
<organism evidence="2 3">
    <name type="scientific">Paenibacillus larvae subsp. larvae</name>
    <dbReference type="NCBI Taxonomy" id="147375"/>
    <lineage>
        <taxon>Bacteria</taxon>
        <taxon>Bacillati</taxon>
        <taxon>Bacillota</taxon>
        <taxon>Bacilli</taxon>
        <taxon>Bacillales</taxon>
        <taxon>Paenibacillaceae</taxon>
        <taxon>Paenibacillus</taxon>
    </lineage>
</organism>
<dbReference type="Proteomes" id="UP000464330">
    <property type="component" value="Plasmid unnamed1"/>
</dbReference>